<dbReference type="Pfam" id="PF08811">
    <property type="entry name" value="DUF1800"/>
    <property type="match status" value="1"/>
</dbReference>
<dbReference type="Proteomes" id="UP001597110">
    <property type="component" value="Unassembled WGS sequence"/>
</dbReference>
<evidence type="ECO:0000313" key="2">
    <source>
        <dbReference type="EMBL" id="MFD0726387.1"/>
    </source>
</evidence>
<evidence type="ECO:0000313" key="3">
    <source>
        <dbReference type="Proteomes" id="UP001597110"/>
    </source>
</evidence>
<keyword evidence="3" id="KW-1185">Reference proteome</keyword>
<protein>
    <submittedName>
        <fullName evidence="2">DUF1800 family protein</fullName>
    </submittedName>
</protein>
<accession>A0ABW2YF90</accession>
<gene>
    <name evidence="2" type="ORF">ACFQ0E_12365</name>
</gene>
<comment type="caution">
    <text evidence="2">The sequence shown here is derived from an EMBL/GenBank/DDBJ whole genome shotgun (WGS) entry which is preliminary data.</text>
</comment>
<dbReference type="RefSeq" id="WP_386824247.1">
    <property type="nucleotide sequence ID" value="NZ_JBHTIF010000002.1"/>
</dbReference>
<reference evidence="3" key="1">
    <citation type="journal article" date="2019" name="Int. J. Syst. Evol. Microbiol.">
        <title>The Global Catalogue of Microorganisms (GCM) 10K type strain sequencing project: providing services to taxonomists for standard genome sequencing and annotation.</title>
        <authorList>
            <consortium name="The Broad Institute Genomics Platform"/>
            <consortium name="The Broad Institute Genome Sequencing Center for Infectious Disease"/>
            <person name="Wu L."/>
            <person name="Ma J."/>
        </authorList>
    </citation>
    <scope>NUCLEOTIDE SEQUENCE [LARGE SCALE GENOMIC DNA]</scope>
    <source>
        <strain evidence="3">CCUG 55585</strain>
    </source>
</reference>
<organism evidence="2 3">
    <name type="scientific">Lysobacter brunescens</name>
    <dbReference type="NCBI Taxonomy" id="262323"/>
    <lineage>
        <taxon>Bacteria</taxon>
        <taxon>Pseudomonadati</taxon>
        <taxon>Pseudomonadota</taxon>
        <taxon>Gammaproteobacteria</taxon>
        <taxon>Lysobacterales</taxon>
        <taxon>Lysobacteraceae</taxon>
        <taxon>Lysobacter</taxon>
    </lineage>
</organism>
<feature type="region of interest" description="Disordered" evidence="1">
    <location>
        <begin position="67"/>
        <end position="90"/>
    </location>
</feature>
<name>A0ABW2YF90_9GAMM</name>
<sequence>MATHATLQTAALNRFGLGAMPGDRDRVLDARDWLRAQLRPVPPPRMFDGLPGSVALLRRQTAYRLARRAERNDDSPASNDAGDDTPPGAMQQALRRDAMDDIAARYRHAAITDRPFVERLVHFWSNHFAISIDKNSARLLAAPMEREAIRPHVLGNFRDLLLAVETHPGMLLYLDNAASVGEESMLVRRQQRRAARRGDTDGTPRRLGLNENLAREILELHTLGVDGGYAQQDVVELARAITGWGTPLPREWDSATSAYVFRPGAHEPGARTVLGRRYAEDGEAQGRAILRDLALHPATARHLAFKLAWHMVADAPPPALVERMAAAYLRSGGELGALYAAMIDDDAAWSGEARKFKTPQDFLVSALRAGGVALERRPQALVRLLQGLGQPAFMPRSPAGFPDTADDWASGDSLRKRVQAAGLLADHVSDARAPQAIALDALGADAVAGLLGDSLRRAGSPREAIALLFSSPAFQWRV</sequence>
<dbReference type="EMBL" id="JBHTIF010000002">
    <property type="protein sequence ID" value="MFD0726387.1"/>
    <property type="molecule type" value="Genomic_DNA"/>
</dbReference>
<proteinExistence type="predicted"/>
<dbReference type="InterPro" id="IPR014917">
    <property type="entry name" value="DUF1800"/>
</dbReference>
<evidence type="ECO:0000256" key="1">
    <source>
        <dbReference type="SAM" id="MobiDB-lite"/>
    </source>
</evidence>